<evidence type="ECO:0000313" key="1">
    <source>
        <dbReference type="EMBL" id="PXA66193.1"/>
    </source>
</evidence>
<gene>
    <name evidence="1" type="ORF">CVS29_05665</name>
</gene>
<keyword evidence="2" id="KW-1185">Reference proteome</keyword>
<dbReference type="EMBL" id="QHLZ01000003">
    <property type="protein sequence ID" value="PXA66193.1"/>
    <property type="molecule type" value="Genomic_DNA"/>
</dbReference>
<organism evidence="1 2">
    <name type="scientific">Arthrobacter psychrochitiniphilus</name>
    <dbReference type="NCBI Taxonomy" id="291045"/>
    <lineage>
        <taxon>Bacteria</taxon>
        <taxon>Bacillati</taxon>
        <taxon>Actinomycetota</taxon>
        <taxon>Actinomycetes</taxon>
        <taxon>Micrococcales</taxon>
        <taxon>Micrococcaceae</taxon>
        <taxon>Arthrobacter</taxon>
    </lineage>
</organism>
<dbReference type="RefSeq" id="WP_110105385.1">
    <property type="nucleotide sequence ID" value="NZ_JACBZZ010000001.1"/>
</dbReference>
<dbReference type="OrthoDB" id="4953524at2"/>
<evidence type="ECO:0000313" key="2">
    <source>
        <dbReference type="Proteomes" id="UP000246303"/>
    </source>
</evidence>
<accession>A0A2V3DSG5</accession>
<dbReference type="AlphaFoldDB" id="A0A2V3DSG5"/>
<dbReference type="Proteomes" id="UP000246303">
    <property type="component" value="Unassembled WGS sequence"/>
</dbReference>
<sequence length="234" mass="24399">MDGMSDLLFCRTSGTLSVIVVSLNVLSVAVMCAALALLGRRNQLGWWLVAAGFICASAAALINNVSSAGGSTVVLALTLISLVITLVLTAGVGVYGLLMFQKFPPANSMIRDFTLRRFATSDLLFPLLVAILYTGVSLLATLSIFLRFSASTPPVGVLGILALNGFLFGLLPAGLLGLAQRSRWGWFLIAAASLTGIVGTTLSAGGSVLIFLFLAQGLLALYGWGRWGSIPKSS</sequence>
<proteinExistence type="predicted"/>
<protein>
    <submittedName>
        <fullName evidence="1">Uncharacterized protein</fullName>
    </submittedName>
</protein>
<reference evidence="1 2" key="1">
    <citation type="submission" date="2018-05" db="EMBL/GenBank/DDBJ databases">
        <title>Genetic diversity of glacier-inhabiting Cryobacterium bacteria in China and description of Cryobacterium mengkeensis sp. nov. and Arthrobacter glacialis sp. nov.</title>
        <authorList>
            <person name="Liu Q."/>
            <person name="Xin Y.-H."/>
        </authorList>
    </citation>
    <scope>NUCLEOTIDE SEQUENCE [LARGE SCALE GENOMIC DNA]</scope>
    <source>
        <strain evidence="1 2">GP3</strain>
    </source>
</reference>
<name>A0A2V3DSG5_9MICC</name>
<comment type="caution">
    <text evidence="1">The sequence shown here is derived from an EMBL/GenBank/DDBJ whole genome shotgun (WGS) entry which is preliminary data.</text>
</comment>